<dbReference type="Gene3D" id="3.90.1150.10">
    <property type="entry name" value="Aspartate Aminotransferase, domain 1"/>
    <property type="match status" value="1"/>
</dbReference>
<protein>
    <submittedName>
        <fullName evidence="7">Aspartate aminotransferase family protein</fullName>
    </submittedName>
</protein>
<dbReference type="RefSeq" id="WP_150864474.1">
    <property type="nucleotide sequence ID" value="NZ_VYXP01000006.1"/>
</dbReference>
<evidence type="ECO:0000256" key="6">
    <source>
        <dbReference type="RuleBase" id="RU003560"/>
    </source>
</evidence>
<evidence type="ECO:0000256" key="5">
    <source>
        <dbReference type="ARBA" id="ARBA00022898"/>
    </source>
</evidence>
<dbReference type="GO" id="GO:0005829">
    <property type="term" value="C:cytosol"/>
    <property type="evidence" value="ECO:0007669"/>
    <property type="project" value="TreeGrafter"/>
</dbReference>
<dbReference type="AlphaFoldDB" id="A0A5N0T9N3"/>
<keyword evidence="5 6" id="KW-0663">Pyridoxal phosphate</keyword>
<dbReference type="PROSITE" id="PS00600">
    <property type="entry name" value="AA_TRANSFER_CLASS_3"/>
    <property type="match status" value="1"/>
</dbReference>
<keyword evidence="3 7" id="KW-0032">Aminotransferase</keyword>
<keyword evidence="4 7" id="KW-0808">Transferase</keyword>
<dbReference type="PANTHER" id="PTHR43094">
    <property type="entry name" value="AMINOTRANSFERASE"/>
    <property type="match status" value="1"/>
</dbReference>
<dbReference type="InterPro" id="IPR015424">
    <property type="entry name" value="PyrdxlP-dep_Trfase"/>
</dbReference>
<dbReference type="InterPro" id="IPR015422">
    <property type="entry name" value="PyrdxlP-dep_Trfase_small"/>
</dbReference>
<dbReference type="GO" id="GO:0008483">
    <property type="term" value="F:transaminase activity"/>
    <property type="evidence" value="ECO:0007669"/>
    <property type="project" value="UniProtKB-KW"/>
</dbReference>
<dbReference type="SUPFAM" id="SSF53383">
    <property type="entry name" value="PLP-dependent transferases"/>
    <property type="match status" value="1"/>
</dbReference>
<evidence type="ECO:0000256" key="2">
    <source>
        <dbReference type="ARBA" id="ARBA00008954"/>
    </source>
</evidence>
<dbReference type="GO" id="GO:0030170">
    <property type="term" value="F:pyridoxal phosphate binding"/>
    <property type="evidence" value="ECO:0007669"/>
    <property type="project" value="InterPro"/>
</dbReference>
<dbReference type="PIRSF" id="PIRSF000521">
    <property type="entry name" value="Transaminase_4ab_Lys_Orn"/>
    <property type="match status" value="1"/>
</dbReference>
<evidence type="ECO:0000256" key="3">
    <source>
        <dbReference type="ARBA" id="ARBA00022576"/>
    </source>
</evidence>
<evidence type="ECO:0000313" key="7">
    <source>
        <dbReference type="EMBL" id="KAA9130837.1"/>
    </source>
</evidence>
<dbReference type="InterPro" id="IPR049704">
    <property type="entry name" value="Aminotrans_3_PPA_site"/>
</dbReference>
<evidence type="ECO:0000313" key="8">
    <source>
        <dbReference type="Proteomes" id="UP000325372"/>
    </source>
</evidence>
<proteinExistence type="inferred from homology"/>
<name>A0A5N0T9N3_9GAMM</name>
<dbReference type="Proteomes" id="UP000325372">
    <property type="component" value="Unassembled WGS sequence"/>
</dbReference>
<keyword evidence="8" id="KW-1185">Reference proteome</keyword>
<accession>A0A5N0T9N3</accession>
<comment type="similarity">
    <text evidence="2 6">Belongs to the class-III pyridoxal-phosphate-dependent aminotransferase family.</text>
</comment>
<dbReference type="PANTHER" id="PTHR43094:SF1">
    <property type="entry name" value="AMINOTRANSFERASE CLASS-III"/>
    <property type="match status" value="1"/>
</dbReference>
<dbReference type="InterPro" id="IPR015421">
    <property type="entry name" value="PyrdxlP-dep_Trfase_major"/>
</dbReference>
<comment type="cofactor">
    <cofactor evidence="1">
        <name>pyridoxal 5'-phosphate</name>
        <dbReference type="ChEBI" id="CHEBI:597326"/>
    </cofactor>
</comment>
<dbReference type="CDD" id="cd00610">
    <property type="entry name" value="OAT_like"/>
    <property type="match status" value="1"/>
</dbReference>
<dbReference type="Pfam" id="PF00202">
    <property type="entry name" value="Aminotran_3"/>
    <property type="match status" value="1"/>
</dbReference>
<evidence type="ECO:0000256" key="1">
    <source>
        <dbReference type="ARBA" id="ARBA00001933"/>
    </source>
</evidence>
<evidence type="ECO:0000256" key="4">
    <source>
        <dbReference type="ARBA" id="ARBA00022679"/>
    </source>
</evidence>
<sequence>MKNFDSFWMPFTSNRTFRNQPRLLERAEGVYYYKPGGEKVLDLVAGLWCCNAGHGHPKIVEAIQSQAAELDYAPHFNFAHTAAFELAEQLTGVTPAGLDHVFFTNSGSESVDTALKIALAYQRERGKATKTRLIGRERGYHGVGFGGISVGGIPYNRMQFSTALIPGVDHLPHTHLPEKNAFSRGLPAEGAYLADELERLVTLHHADNIAAVIVEPVAGSAGVLVPPVGYLKRLREICDRHDILLIFDEVITGFGRLGAPFAAQEFDVVPDMITTAKALTSGTVPMGAVFVADHIYNAFMERPGSAIELFHGYTYSAHPLAVAACRATQQVYAEDGLFDRARELAPVFEDALHSLADAPGVIDVRNYGLMGAVEMAPDDGAPGARGMRVLQAAFDAGLMIRITGDTIAFSPPLTIEAAQLEGAAEKLGVVLAQV</sequence>
<dbReference type="Gene3D" id="3.40.640.10">
    <property type="entry name" value="Type I PLP-dependent aspartate aminotransferase-like (Major domain)"/>
    <property type="match status" value="1"/>
</dbReference>
<dbReference type="InterPro" id="IPR005814">
    <property type="entry name" value="Aminotrans_3"/>
</dbReference>
<dbReference type="FunFam" id="3.40.640.10:FF:000014">
    <property type="entry name" value="Adenosylmethionine-8-amino-7-oxononanoate aminotransferase, probable"/>
    <property type="match status" value="1"/>
</dbReference>
<comment type="caution">
    <text evidence="7">The sequence shown here is derived from an EMBL/GenBank/DDBJ whole genome shotgun (WGS) entry which is preliminary data.</text>
</comment>
<organism evidence="7 8">
    <name type="scientific">Marinihelvus fidelis</name>
    <dbReference type="NCBI Taxonomy" id="2613842"/>
    <lineage>
        <taxon>Bacteria</taxon>
        <taxon>Pseudomonadati</taxon>
        <taxon>Pseudomonadota</taxon>
        <taxon>Gammaproteobacteria</taxon>
        <taxon>Chromatiales</taxon>
        <taxon>Wenzhouxiangellaceae</taxon>
        <taxon>Marinihelvus</taxon>
    </lineage>
</organism>
<gene>
    <name evidence="7" type="ORF">F3N42_10750</name>
</gene>
<dbReference type="EMBL" id="VYXP01000006">
    <property type="protein sequence ID" value="KAA9130837.1"/>
    <property type="molecule type" value="Genomic_DNA"/>
</dbReference>
<reference evidence="7 8" key="1">
    <citation type="submission" date="2019-09" db="EMBL/GenBank/DDBJ databases">
        <title>Wenzhouxiangella sp. Genome sequencing and assembly.</title>
        <authorList>
            <person name="Zhang R."/>
        </authorList>
    </citation>
    <scope>NUCLEOTIDE SEQUENCE [LARGE SCALE GENOMIC DNA]</scope>
    <source>
        <strain evidence="7 8">W260</strain>
    </source>
</reference>